<dbReference type="EMBL" id="JASVDS010000001">
    <property type="protein sequence ID" value="MDL5031075.1"/>
    <property type="molecule type" value="Genomic_DNA"/>
</dbReference>
<dbReference type="Proteomes" id="UP001238603">
    <property type="component" value="Unassembled WGS sequence"/>
</dbReference>
<feature type="transmembrane region" description="Helical" evidence="1">
    <location>
        <begin position="80"/>
        <end position="98"/>
    </location>
</feature>
<dbReference type="SUPFAM" id="SSF55874">
    <property type="entry name" value="ATPase domain of HSP90 chaperone/DNA topoisomerase II/histidine kinase"/>
    <property type="match status" value="1"/>
</dbReference>
<dbReference type="GO" id="GO:0016301">
    <property type="term" value="F:kinase activity"/>
    <property type="evidence" value="ECO:0007669"/>
    <property type="project" value="UniProtKB-KW"/>
</dbReference>
<reference evidence="3 4" key="1">
    <citation type="submission" date="2023-06" db="EMBL/GenBank/DDBJ databases">
        <title>Pelomonas sp. APW6 16S ribosomal RNA gene genome sequencing and assembly.</title>
        <authorList>
            <person name="Woo H."/>
        </authorList>
    </citation>
    <scope>NUCLEOTIDE SEQUENCE [LARGE SCALE GENOMIC DNA]</scope>
    <source>
        <strain evidence="3 4">APW6</strain>
    </source>
</reference>
<gene>
    <name evidence="3" type="ORF">QRD43_04070</name>
</gene>
<protein>
    <submittedName>
        <fullName evidence="3">Histidine kinase</fullName>
    </submittedName>
</protein>
<dbReference type="PANTHER" id="PTHR34220:SF9">
    <property type="entry name" value="SIGNAL TRANSDUCTION HISTIDINE KINASE INTERNAL REGION DOMAIN-CONTAINING PROTEIN"/>
    <property type="match status" value="1"/>
</dbReference>
<keyword evidence="1" id="KW-0812">Transmembrane</keyword>
<dbReference type="InterPro" id="IPR036890">
    <property type="entry name" value="HATPase_C_sf"/>
</dbReference>
<name>A0ABT7LFV1_9BURK</name>
<accession>A0ABT7LFV1</accession>
<feature type="transmembrane region" description="Helical" evidence="1">
    <location>
        <begin position="110"/>
        <end position="132"/>
    </location>
</feature>
<dbReference type="Pfam" id="PF06580">
    <property type="entry name" value="His_kinase"/>
    <property type="match status" value="1"/>
</dbReference>
<keyword evidence="1" id="KW-1133">Transmembrane helix</keyword>
<keyword evidence="1" id="KW-0472">Membrane</keyword>
<feature type="transmembrane region" description="Helical" evidence="1">
    <location>
        <begin position="47"/>
        <end position="68"/>
    </location>
</feature>
<keyword evidence="3" id="KW-0808">Transferase</keyword>
<feature type="domain" description="Signal transduction histidine kinase internal region" evidence="2">
    <location>
        <begin position="193"/>
        <end position="266"/>
    </location>
</feature>
<evidence type="ECO:0000256" key="1">
    <source>
        <dbReference type="SAM" id="Phobius"/>
    </source>
</evidence>
<feature type="transmembrane region" description="Helical" evidence="1">
    <location>
        <begin position="144"/>
        <end position="166"/>
    </location>
</feature>
<organism evidence="3 4">
    <name type="scientific">Roseateles subflavus</name>
    <dbReference type="NCBI Taxonomy" id="3053353"/>
    <lineage>
        <taxon>Bacteria</taxon>
        <taxon>Pseudomonadati</taxon>
        <taxon>Pseudomonadota</taxon>
        <taxon>Betaproteobacteria</taxon>
        <taxon>Burkholderiales</taxon>
        <taxon>Sphaerotilaceae</taxon>
        <taxon>Roseateles</taxon>
    </lineage>
</organism>
<keyword evidence="4" id="KW-1185">Reference proteome</keyword>
<dbReference type="InterPro" id="IPR050640">
    <property type="entry name" value="Bact_2-comp_sensor_kinase"/>
</dbReference>
<evidence type="ECO:0000313" key="4">
    <source>
        <dbReference type="Proteomes" id="UP001238603"/>
    </source>
</evidence>
<dbReference type="Gene3D" id="3.30.565.10">
    <property type="entry name" value="Histidine kinase-like ATPase, C-terminal domain"/>
    <property type="match status" value="1"/>
</dbReference>
<evidence type="ECO:0000313" key="3">
    <source>
        <dbReference type="EMBL" id="MDL5031075.1"/>
    </source>
</evidence>
<keyword evidence="3" id="KW-0418">Kinase</keyword>
<proteinExistence type="predicted"/>
<sequence length="387" mass="43109">MSLRGLGARLRQFWREVDWRVALLLGPRHRFTPAQWTRLDALPPMSASITAAVWLNILASGAFCVIAMRQFFSVTSAAELLVVFLVSQAIGILQLLMLRSLWRRPTMTRLYLLFGLYAAVWGASAEGMHVWQLHAGTAREPARFMLTTLMLGMMLGALALWIMACWRNEYCDQWLREQDRQAEALELARRLATAQIQPHFLFNSLAALQHWVQHKDDRAAPLLGSLTGYLRATLPLFERDLLSVAEEAEAARRYLEVMQARLGERLRFRLDIAPDAAQALLPPGVLLTLVENAVEHGVQPRIDGGEICIRARQDAQGGLCLQVLDDGDGPVPGLDFDQPTPGATRQGGLGLRNTLLRLRQAFGERASLQLRPLEPGGCAAEVRIQPA</sequence>
<dbReference type="PANTHER" id="PTHR34220">
    <property type="entry name" value="SENSOR HISTIDINE KINASE YPDA"/>
    <property type="match status" value="1"/>
</dbReference>
<evidence type="ECO:0000259" key="2">
    <source>
        <dbReference type="Pfam" id="PF06580"/>
    </source>
</evidence>
<comment type="caution">
    <text evidence="3">The sequence shown here is derived from an EMBL/GenBank/DDBJ whole genome shotgun (WGS) entry which is preliminary data.</text>
</comment>
<dbReference type="InterPro" id="IPR010559">
    <property type="entry name" value="Sig_transdc_His_kin_internal"/>
</dbReference>
<dbReference type="RefSeq" id="WP_285981195.1">
    <property type="nucleotide sequence ID" value="NZ_JASVDS010000001.1"/>
</dbReference>